<dbReference type="PANTHER" id="PTHR33606">
    <property type="entry name" value="PROTEIN YCII"/>
    <property type="match status" value="1"/>
</dbReference>
<proteinExistence type="predicted"/>
<dbReference type="SUPFAM" id="SSF54909">
    <property type="entry name" value="Dimeric alpha+beta barrel"/>
    <property type="match status" value="1"/>
</dbReference>
<dbReference type="Proteomes" id="UP001201262">
    <property type="component" value="Unassembled WGS sequence"/>
</dbReference>
<evidence type="ECO:0000259" key="1">
    <source>
        <dbReference type="Pfam" id="PF03795"/>
    </source>
</evidence>
<dbReference type="PANTHER" id="PTHR33606:SF3">
    <property type="entry name" value="PROTEIN YCII"/>
    <property type="match status" value="1"/>
</dbReference>
<keyword evidence="3" id="KW-1185">Reference proteome</keyword>
<dbReference type="InterPro" id="IPR011008">
    <property type="entry name" value="Dimeric_a/b-barrel"/>
</dbReference>
<dbReference type="Gene3D" id="3.30.70.1060">
    <property type="entry name" value="Dimeric alpha+beta barrel"/>
    <property type="match status" value="1"/>
</dbReference>
<accession>A0AAD4KNN1</accession>
<name>A0AAD4KNN1_9EURO</name>
<protein>
    <recommendedName>
        <fullName evidence="1">YCII-related domain-containing protein</fullName>
    </recommendedName>
</protein>
<comment type="caution">
    <text evidence="2">The sequence shown here is derived from an EMBL/GenBank/DDBJ whole genome shotgun (WGS) entry which is preliminary data.</text>
</comment>
<dbReference type="AlphaFoldDB" id="A0AAD4KNN1"/>
<sequence length="108" mass="12104">MAQYKYEYLVTVHDHPGLLATRLAARKRHLAKLAPRINAGQIVFGGAILAKEPVENQDPEFTGSVMLIKANSKEEVKEIILDDEYAKGLWDLSQLDIIPFRCAVRTAI</sequence>
<reference evidence="2" key="1">
    <citation type="submission" date="2021-12" db="EMBL/GenBank/DDBJ databases">
        <title>Convergent genome expansion in fungi linked to evolution of root-endophyte symbiosis.</title>
        <authorList>
            <consortium name="DOE Joint Genome Institute"/>
            <person name="Ke Y.-H."/>
            <person name="Bonito G."/>
            <person name="Liao H.-L."/>
            <person name="Looney B."/>
            <person name="Rojas-Flechas A."/>
            <person name="Nash J."/>
            <person name="Hameed K."/>
            <person name="Schadt C."/>
            <person name="Martin F."/>
            <person name="Crous P.W."/>
            <person name="Miettinen O."/>
            <person name="Magnuson J.K."/>
            <person name="Labbe J."/>
            <person name="Jacobson D."/>
            <person name="Doktycz M.J."/>
            <person name="Veneault-Fourrey C."/>
            <person name="Kuo A."/>
            <person name="Mondo S."/>
            <person name="Calhoun S."/>
            <person name="Riley R."/>
            <person name="Ohm R."/>
            <person name="LaButti K."/>
            <person name="Andreopoulos B."/>
            <person name="Pangilinan J."/>
            <person name="Nolan M."/>
            <person name="Tritt A."/>
            <person name="Clum A."/>
            <person name="Lipzen A."/>
            <person name="Daum C."/>
            <person name="Barry K."/>
            <person name="Grigoriev I.V."/>
            <person name="Vilgalys R."/>
        </authorList>
    </citation>
    <scope>NUCLEOTIDE SEQUENCE</scope>
    <source>
        <strain evidence="2">PMI_201</strain>
    </source>
</reference>
<evidence type="ECO:0000313" key="3">
    <source>
        <dbReference type="Proteomes" id="UP001201262"/>
    </source>
</evidence>
<evidence type="ECO:0000313" key="2">
    <source>
        <dbReference type="EMBL" id="KAH8695632.1"/>
    </source>
</evidence>
<dbReference type="GeneID" id="70244553"/>
<dbReference type="Pfam" id="PF03795">
    <property type="entry name" value="YCII"/>
    <property type="match status" value="1"/>
</dbReference>
<dbReference type="EMBL" id="JAJTJA010000008">
    <property type="protein sequence ID" value="KAH8695632.1"/>
    <property type="molecule type" value="Genomic_DNA"/>
</dbReference>
<dbReference type="InterPro" id="IPR051807">
    <property type="entry name" value="Sec-metab_biosynth-assoc"/>
</dbReference>
<dbReference type="RefSeq" id="XP_046070774.1">
    <property type="nucleotide sequence ID" value="XM_046214266.1"/>
</dbReference>
<feature type="domain" description="YCII-related" evidence="1">
    <location>
        <begin position="7"/>
        <end position="90"/>
    </location>
</feature>
<organism evidence="2 3">
    <name type="scientific">Talaromyces proteolyticus</name>
    <dbReference type="NCBI Taxonomy" id="1131652"/>
    <lineage>
        <taxon>Eukaryota</taxon>
        <taxon>Fungi</taxon>
        <taxon>Dikarya</taxon>
        <taxon>Ascomycota</taxon>
        <taxon>Pezizomycotina</taxon>
        <taxon>Eurotiomycetes</taxon>
        <taxon>Eurotiomycetidae</taxon>
        <taxon>Eurotiales</taxon>
        <taxon>Trichocomaceae</taxon>
        <taxon>Talaromyces</taxon>
        <taxon>Talaromyces sect. Bacilispori</taxon>
    </lineage>
</organism>
<dbReference type="InterPro" id="IPR005545">
    <property type="entry name" value="YCII"/>
</dbReference>
<gene>
    <name evidence="2" type="ORF">BGW36DRAFT_361317</name>
</gene>